<dbReference type="AlphaFoldDB" id="A0A7W3TEK8"/>
<evidence type="ECO:0000259" key="1">
    <source>
        <dbReference type="Pfam" id="PF01593"/>
    </source>
</evidence>
<dbReference type="GO" id="GO:0016491">
    <property type="term" value="F:oxidoreductase activity"/>
    <property type="evidence" value="ECO:0007669"/>
    <property type="project" value="InterPro"/>
</dbReference>
<dbReference type="Proteomes" id="UP000538929">
    <property type="component" value="Unassembled WGS sequence"/>
</dbReference>
<dbReference type="Gene3D" id="3.50.50.60">
    <property type="entry name" value="FAD/NAD(P)-binding domain"/>
    <property type="match status" value="1"/>
</dbReference>
<reference evidence="3" key="1">
    <citation type="submission" date="2019-10" db="EMBL/GenBank/DDBJ databases">
        <title>Streptomyces sp. nov., a novel actinobacterium isolated from alkaline environment.</title>
        <authorList>
            <person name="Golinska P."/>
        </authorList>
    </citation>
    <scope>NUCLEOTIDE SEQUENCE [LARGE SCALE GENOMIC DNA]</scope>
    <source>
        <strain evidence="3">DSM 42118</strain>
    </source>
</reference>
<dbReference type="EMBL" id="VKHT01000444">
    <property type="protein sequence ID" value="MBB0245282.1"/>
    <property type="molecule type" value="Genomic_DNA"/>
</dbReference>
<dbReference type="InterPro" id="IPR002937">
    <property type="entry name" value="Amino_oxidase"/>
</dbReference>
<feature type="domain" description="Amine oxidase" evidence="1">
    <location>
        <begin position="12"/>
        <end position="66"/>
    </location>
</feature>
<protein>
    <submittedName>
        <fullName evidence="2">FAD-dependent oxidoreductase</fullName>
    </submittedName>
</protein>
<proteinExistence type="predicted"/>
<dbReference type="InterPro" id="IPR036188">
    <property type="entry name" value="FAD/NAD-bd_sf"/>
</dbReference>
<dbReference type="Pfam" id="PF01593">
    <property type="entry name" value="Amino_oxidase"/>
    <property type="match status" value="1"/>
</dbReference>
<evidence type="ECO:0000313" key="2">
    <source>
        <dbReference type="EMBL" id="MBB0245282.1"/>
    </source>
</evidence>
<evidence type="ECO:0000313" key="3">
    <source>
        <dbReference type="Proteomes" id="UP000538929"/>
    </source>
</evidence>
<comment type="caution">
    <text evidence="2">The sequence shown here is derived from an EMBL/GenBank/DDBJ whole genome shotgun (WGS) entry which is preliminary data.</text>
</comment>
<organism evidence="2 3">
    <name type="scientific">Streptomyces alkaliphilus</name>
    <dbReference type="NCBI Taxonomy" id="1472722"/>
    <lineage>
        <taxon>Bacteria</taxon>
        <taxon>Bacillati</taxon>
        <taxon>Actinomycetota</taxon>
        <taxon>Actinomycetes</taxon>
        <taxon>Kitasatosporales</taxon>
        <taxon>Streptomycetaceae</taxon>
        <taxon>Streptomyces</taxon>
    </lineage>
</organism>
<dbReference type="SUPFAM" id="SSF51905">
    <property type="entry name" value="FAD/NAD(P)-binding domain"/>
    <property type="match status" value="1"/>
</dbReference>
<keyword evidence="3" id="KW-1185">Reference proteome</keyword>
<feature type="non-terminal residue" evidence="2">
    <location>
        <position position="75"/>
    </location>
</feature>
<gene>
    <name evidence="2" type="ORF">FNQ90_14520</name>
</gene>
<name>A0A7W3TEK8_9ACTN</name>
<accession>A0A7W3TEK8</accession>
<sequence>MPFDGDPDRYPGRDEVVAHLLRGAELLDAPLRLRTRVREIRPRSDGFEVIATDGERWAARAVVTASGAFGNPHRP</sequence>